<evidence type="ECO:0000313" key="4">
    <source>
        <dbReference type="Proteomes" id="UP000313359"/>
    </source>
</evidence>
<keyword evidence="2" id="KW-0732">Signal</keyword>
<evidence type="ECO:0000256" key="2">
    <source>
        <dbReference type="SAM" id="SignalP"/>
    </source>
</evidence>
<evidence type="ECO:0000313" key="3">
    <source>
        <dbReference type="EMBL" id="RPD61450.1"/>
    </source>
</evidence>
<dbReference type="AlphaFoldDB" id="A0A5C2SCH1"/>
<evidence type="ECO:0000256" key="1">
    <source>
        <dbReference type="SAM" id="MobiDB-lite"/>
    </source>
</evidence>
<proteinExistence type="predicted"/>
<accession>A0A5C2SCH1</accession>
<gene>
    <name evidence="3" type="ORF">L227DRAFT_574519</name>
</gene>
<keyword evidence="4" id="KW-1185">Reference proteome</keyword>
<feature type="chain" id="PRO_5022789430" evidence="2">
    <location>
        <begin position="26"/>
        <end position="315"/>
    </location>
</feature>
<organism evidence="3 4">
    <name type="scientific">Lentinus tigrinus ALCF2SS1-6</name>
    <dbReference type="NCBI Taxonomy" id="1328759"/>
    <lineage>
        <taxon>Eukaryota</taxon>
        <taxon>Fungi</taxon>
        <taxon>Dikarya</taxon>
        <taxon>Basidiomycota</taxon>
        <taxon>Agaricomycotina</taxon>
        <taxon>Agaricomycetes</taxon>
        <taxon>Polyporales</taxon>
        <taxon>Polyporaceae</taxon>
        <taxon>Lentinus</taxon>
    </lineage>
</organism>
<protein>
    <submittedName>
        <fullName evidence="3">Uncharacterized protein</fullName>
    </submittedName>
</protein>
<feature type="region of interest" description="Disordered" evidence="1">
    <location>
        <begin position="33"/>
        <end position="53"/>
    </location>
</feature>
<feature type="signal peptide" evidence="2">
    <location>
        <begin position="1"/>
        <end position="25"/>
    </location>
</feature>
<reference evidence="3" key="1">
    <citation type="journal article" date="2018" name="Genome Biol. Evol.">
        <title>Genomics and development of Lentinus tigrinus, a white-rot wood-decaying mushroom with dimorphic fruiting bodies.</title>
        <authorList>
            <person name="Wu B."/>
            <person name="Xu Z."/>
            <person name="Knudson A."/>
            <person name="Carlson A."/>
            <person name="Chen N."/>
            <person name="Kovaka S."/>
            <person name="LaButti K."/>
            <person name="Lipzen A."/>
            <person name="Pennachio C."/>
            <person name="Riley R."/>
            <person name="Schakwitz W."/>
            <person name="Umezawa K."/>
            <person name="Ohm R.A."/>
            <person name="Grigoriev I.V."/>
            <person name="Nagy L.G."/>
            <person name="Gibbons J."/>
            <person name="Hibbett D."/>
        </authorList>
    </citation>
    <scope>NUCLEOTIDE SEQUENCE [LARGE SCALE GENOMIC DNA]</scope>
    <source>
        <strain evidence="3">ALCF2SS1-6</strain>
    </source>
</reference>
<sequence>MIFNKNVVATVALLLSVSLQAHAHAAISPALGVKGQPQRSDVQRPSDAKPCGDINIAQNIDSSKAIQLKPDNTFSTTIQNFNAGVDGSLQVDKVVVDANGTGKKFVAAQMVKNGEKNPPKVASAAISVKLPSGTKCQGGKNKDRCVVSLKTAGGFGNCVVLQQAKATKNANAQAKANASVSGASTVTTAASSSVLPSSVPVASSVNATSVAVSTVAAANSTVVATASTIDSSAVTTASAVPSTILLTIPAQASLTAVSASSATQDSVASIIASDASTGISAAATTTQNSIASQIAAAAASAGANASTGFVSGVCW</sequence>
<name>A0A5C2SCH1_9APHY</name>
<dbReference type="OrthoDB" id="3241054at2759"/>
<dbReference type="Proteomes" id="UP000313359">
    <property type="component" value="Unassembled WGS sequence"/>
</dbReference>
<dbReference type="EMBL" id="ML122262">
    <property type="protein sequence ID" value="RPD61450.1"/>
    <property type="molecule type" value="Genomic_DNA"/>
</dbReference>
<dbReference type="STRING" id="1328759.A0A5C2SCH1"/>